<feature type="non-terminal residue" evidence="7">
    <location>
        <position position="1"/>
    </location>
</feature>
<evidence type="ECO:0000256" key="5">
    <source>
        <dbReference type="SAM" id="MobiDB-lite"/>
    </source>
</evidence>
<dbReference type="InterPro" id="IPR028146">
    <property type="entry name" value="PRKCSH_N"/>
</dbReference>
<protein>
    <submittedName>
        <fullName evidence="7">Glucosidase 2 subunit beta</fullName>
    </submittedName>
</protein>
<feature type="compositionally biased region" description="Basic and acidic residues" evidence="5">
    <location>
        <begin position="407"/>
        <end position="421"/>
    </location>
</feature>
<keyword evidence="2" id="KW-0256">Endoplasmic reticulum</keyword>
<dbReference type="GO" id="GO:0006491">
    <property type="term" value="P:N-glycan processing"/>
    <property type="evidence" value="ECO:0007669"/>
    <property type="project" value="TreeGrafter"/>
</dbReference>
<dbReference type="AlphaFoldDB" id="A0AAV6P446"/>
<name>A0AAV6P446_9ROSI</name>
<feature type="compositionally biased region" description="Basic and acidic residues" evidence="5">
    <location>
        <begin position="390"/>
        <end position="400"/>
    </location>
</feature>
<keyword evidence="3" id="KW-1015">Disulfide bond</keyword>
<feature type="coiled-coil region" evidence="4">
    <location>
        <begin position="625"/>
        <end position="652"/>
    </location>
</feature>
<evidence type="ECO:0000313" key="7">
    <source>
        <dbReference type="EMBL" id="KAG6605828.1"/>
    </source>
</evidence>
<keyword evidence="8" id="KW-1185">Reference proteome</keyword>
<feature type="compositionally biased region" description="Basic and acidic residues" evidence="5">
    <location>
        <begin position="218"/>
        <end position="235"/>
    </location>
</feature>
<reference evidence="7 8" key="1">
    <citation type="journal article" date="2021" name="Hortic Res">
        <title>The domestication of Cucurbita argyrosperma as revealed by the genome of its wild relative.</title>
        <authorList>
            <person name="Barrera-Redondo J."/>
            <person name="Sanchez-de la Vega G."/>
            <person name="Aguirre-Liguori J.A."/>
            <person name="Castellanos-Morales G."/>
            <person name="Gutierrez-Guerrero Y.T."/>
            <person name="Aguirre-Dugua X."/>
            <person name="Aguirre-Planter E."/>
            <person name="Tenaillon M.I."/>
            <person name="Lira-Saade R."/>
            <person name="Eguiarte L.E."/>
        </authorList>
    </citation>
    <scope>NUCLEOTIDE SEQUENCE [LARGE SCALE GENOMIC DNA]</scope>
    <source>
        <strain evidence="7">JBR-2021</strain>
    </source>
</reference>
<evidence type="ECO:0000256" key="4">
    <source>
        <dbReference type="SAM" id="Coils"/>
    </source>
</evidence>
<sequence>MMKQWGGTDSESVATLWTLCAALAFAIAPIVGSVSSSNHQFRGISPQDVMYYKSSDVIKCRDGSNKFTKAQLNDNYCDCPDGTDEPGTSACPNGKFYCRNAGHVPLLLFSSRVNDGICDCCDGSDEYDNKVKCPNTCWEAGKVARDKLKKKIATLEEGFKIRKVEVEHAKVAITKDEAELLKLQNEEKVLKGLVEQLQERKEQIEKLEEEERLWKEKEEKKHLEREKDETKKIESTETADVGESKTEEKDNSVKDEATENGAEEYKGEGNGDDRSGNWEDSATNEGRVEEAVDSEFEVQLPNKPETGASMPKDIEEDTALEKDKPLAKSETGESVGFRESSEEVLQKNDANSELSREELGRLVASRWTGENTEEQSGNAESTNDSDEESHDILKDTHDNDGYASDTDGEHQKYDDDNQRYDDDLEDDLYDIRDENHDESTSSERYYSDSELDSPDMETKSTSTWLEKIQRTVRNVLKAVHIFQPPVNQSDAANIRKEYDESNARLSKIQSRISSLSQKLQNDFGPEKEFYSFYDQCFESKKNKYTYKICPYKQASQVEGHSTTRLGRWSKFEDSYGVMIFSSGDHCWNGPDRSLKVKLRCGLKNDITDVDEPSRCEYTALLSTPAACVEEKLQELKNKLEMLNKEEPEKHDEL</sequence>
<feature type="compositionally biased region" description="Polar residues" evidence="5">
    <location>
        <begin position="368"/>
        <end position="382"/>
    </location>
</feature>
<feature type="compositionally biased region" description="Basic and acidic residues" evidence="5">
    <location>
        <begin position="319"/>
        <end position="331"/>
    </location>
</feature>
<evidence type="ECO:0000256" key="2">
    <source>
        <dbReference type="ARBA" id="ARBA00022824"/>
    </source>
</evidence>
<feature type="region of interest" description="Disordered" evidence="5">
    <location>
        <begin position="218"/>
        <end position="460"/>
    </location>
</feature>
<gene>
    <name evidence="7" type="primary">PSL4</name>
    <name evidence="7" type="ORF">SDJN03_03145</name>
</gene>
<dbReference type="EMBL" id="JAGKQH010000002">
    <property type="protein sequence ID" value="KAG6605828.1"/>
    <property type="molecule type" value="Genomic_DNA"/>
</dbReference>
<dbReference type="Pfam" id="PF12999">
    <property type="entry name" value="PRKCSH-like"/>
    <property type="match status" value="1"/>
</dbReference>
<feature type="compositionally biased region" description="Basic and acidic residues" evidence="5">
    <location>
        <begin position="242"/>
        <end position="277"/>
    </location>
</feature>
<comment type="caution">
    <text evidence="7">The sequence shown here is derived from an EMBL/GenBank/DDBJ whole genome shotgun (WGS) entry which is preliminary data.</text>
</comment>
<evidence type="ECO:0000313" key="8">
    <source>
        <dbReference type="Proteomes" id="UP000685013"/>
    </source>
</evidence>
<dbReference type="InterPro" id="IPR036607">
    <property type="entry name" value="PRKCSH"/>
</dbReference>
<dbReference type="PANTHER" id="PTHR12630">
    <property type="entry name" value="N-LINKED OLIGOSACCHARIDE PROCESSING"/>
    <property type="match status" value="1"/>
</dbReference>
<dbReference type="PROSITE" id="PS51914">
    <property type="entry name" value="MRH"/>
    <property type="match status" value="1"/>
</dbReference>
<evidence type="ECO:0000256" key="1">
    <source>
        <dbReference type="ARBA" id="ARBA00022729"/>
    </source>
</evidence>
<dbReference type="Proteomes" id="UP000685013">
    <property type="component" value="Chromosome 2"/>
</dbReference>
<dbReference type="Pfam" id="PF13015">
    <property type="entry name" value="PRKCSH_1"/>
    <property type="match status" value="1"/>
</dbReference>
<feature type="coiled-coil region" evidence="4">
    <location>
        <begin position="491"/>
        <end position="518"/>
    </location>
</feature>
<keyword evidence="1" id="KW-0732">Signal</keyword>
<accession>A0AAV6P446</accession>
<proteinExistence type="predicted"/>
<dbReference type="InterPro" id="IPR044865">
    <property type="entry name" value="MRH_dom"/>
</dbReference>
<feature type="domain" description="MRH" evidence="6">
    <location>
        <begin position="534"/>
        <end position="629"/>
    </location>
</feature>
<dbReference type="GO" id="GO:0017177">
    <property type="term" value="C:glucosidase II complex"/>
    <property type="evidence" value="ECO:0007669"/>
    <property type="project" value="TreeGrafter"/>
</dbReference>
<evidence type="ECO:0000256" key="3">
    <source>
        <dbReference type="ARBA" id="ARBA00023157"/>
    </source>
</evidence>
<dbReference type="InterPro" id="IPR039794">
    <property type="entry name" value="Gtb1-like"/>
</dbReference>
<dbReference type="PANTHER" id="PTHR12630:SF1">
    <property type="entry name" value="GLUCOSIDASE 2 SUBUNIT BETA"/>
    <property type="match status" value="1"/>
</dbReference>
<keyword evidence="4" id="KW-0175">Coiled coil</keyword>
<feature type="compositionally biased region" description="Basic and acidic residues" evidence="5">
    <location>
        <begin position="429"/>
        <end position="447"/>
    </location>
</feature>
<organism evidence="7 8">
    <name type="scientific">Cucurbita argyrosperma subsp. sororia</name>
    <dbReference type="NCBI Taxonomy" id="37648"/>
    <lineage>
        <taxon>Eukaryota</taxon>
        <taxon>Viridiplantae</taxon>
        <taxon>Streptophyta</taxon>
        <taxon>Embryophyta</taxon>
        <taxon>Tracheophyta</taxon>
        <taxon>Spermatophyta</taxon>
        <taxon>Magnoliopsida</taxon>
        <taxon>eudicotyledons</taxon>
        <taxon>Gunneridae</taxon>
        <taxon>Pentapetalae</taxon>
        <taxon>rosids</taxon>
        <taxon>fabids</taxon>
        <taxon>Cucurbitales</taxon>
        <taxon>Cucurbitaceae</taxon>
        <taxon>Cucurbiteae</taxon>
        <taxon>Cucurbita</taxon>
    </lineage>
</organism>
<evidence type="ECO:0000259" key="6">
    <source>
        <dbReference type="PROSITE" id="PS51914"/>
    </source>
</evidence>